<accession>A0ACC0W998</accession>
<comment type="caution">
    <text evidence="1">The sequence shown here is derived from an EMBL/GenBank/DDBJ whole genome shotgun (WGS) entry which is preliminary data.</text>
</comment>
<name>A0ACC0W998_9STRA</name>
<dbReference type="EMBL" id="CM047582">
    <property type="protein sequence ID" value="KAI9914596.1"/>
    <property type="molecule type" value="Genomic_DNA"/>
</dbReference>
<proteinExistence type="predicted"/>
<evidence type="ECO:0000313" key="1">
    <source>
        <dbReference type="EMBL" id="KAI9914596.1"/>
    </source>
</evidence>
<dbReference type="Proteomes" id="UP001163321">
    <property type="component" value="Chromosome 3"/>
</dbReference>
<evidence type="ECO:0000313" key="2">
    <source>
        <dbReference type="Proteomes" id="UP001163321"/>
    </source>
</evidence>
<protein>
    <submittedName>
        <fullName evidence="1">Uncharacterized protein</fullName>
    </submittedName>
</protein>
<organism evidence="1 2">
    <name type="scientific">Peronosclerospora sorghi</name>
    <dbReference type="NCBI Taxonomy" id="230839"/>
    <lineage>
        <taxon>Eukaryota</taxon>
        <taxon>Sar</taxon>
        <taxon>Stramenopiles</taxon>
        <taxon>Oomycota</taxon>
        <taxon>Peronosporomycetes</taxon>
        <taxon>Peronosporales</taxon>
        <taxon>Peronosporaceae</taxon>
        <taxon>Peronosclerospora</taxon>
    </lineage>
</organism>
<gene>
    <name evidence="1" type="ORF">PsorP6_007746</name>
</gene>
<reference evidence="1 2" key="1">
    <citation type="journal article" date="2022" name="bioRxiv">
        <title>The genome of the oomycete Peronosclerospora sorghi, a cosmopolitan pathogen of maize and sorghum, is inflated with dispersed pseudogenes.</title>
        <authorList>
            <person name="Fletcher K."/>
            <person name="Martin F."/>
            <person name="Isakeit T."/>
            <person name="Cavanaugh K."/>
            <person name="Magill C."/>
            <person name="Michelmore R."/>
        </authorList>
    </citation>
    <scope>NUCLEOTIDE SEQUENCE [LARGE SCALE GENOMIC DNA]</scope>
    <source>
        <strain evidence="1">P6</strain>
    </source>
</reference>
<sequence>MEPDTVKKLDKLHNDLEASIECTVRICDAFLRELHKHAQINNRVKLVIHAANEIQFHADCKKRHMKKKISNTLNWEPPKPKECDCDFFKNKF</sequence>
<keyword evidence="2" id="KW-1185">Reference proteome</keyword>